<accession>A0A2Z5FYY1</accession>
<gene>
    <name evidence="1" type="ORF">ACPOL_2699</name>
</gene>
<keyword evidence="2" id="KW-1185">Reference proteome</keyword>
<dbReference type="KEGG" id="abas:ACPOL_2699"/>
<protein>
    <submittedName>
        <fullName evidence="1">Uncharacterized protein</fullName>
    </submittedName>
</protein>
<organism evidence="1 2">
    <name type="scientific">Acidisarcina polymorpha</name>
    <dbReference type="NCBI Taxonomy" id="2211140"/>
    <lineage>
        <taxon>Bacteria</taxon>
        <taxon>Pseudomonadati</taxon>
        <taxon>Acidobacteriota</taxon>
        <taxon>Terriglobia</taxon>
        <taxon>Terriglobales</taxon>
        <taxon>Acidobacteriaceae</taxon>
        <taxon>Acidisarcina</taxon>
    </lineage>
</organism>
<proteinExistence type="predicted"/>
<evidence type="ECO:0000313" key="2">
    <source>
        <dbReference type="Proteomes" id="UP000253606"/>
    </source>
</evidence>
<dbReference type="EMBL" id="CP030840">
    <property type="protein sequence ID" value="AXC12012.1"/>
    <property type="molecule type" value="Genomic_DNA"/>
</dbReference>
<dbReference type="Proteomes" id="UP000253606">
    <property type="component" value="Chromosome"/>
</dbReference>
<dbReference type="AlphaFoldDB" id="A0A2Z5FYY1"/>
<reference evidence="1 2" key="1">
    <citation type="journal article" date="2018" name="Front. Microbiol.">
        <title>Hydrolytic Capabilities as a Key to Environmental Success: Chitinolytic and Cellulolytic Acidobacteria From Acidic Sub-arctic Soils and Boreal Peatlands.</title>
        <authorList>
            <person name="Belova S.E."/>
            <person name="Ravin N.V."/>
            <person name="Pankratov T.A."/>
            <person name="Rakitin A.L."/>
            <person name="Ivanova A.A."/>
            <person name="Beletsky A.V."/>
            <person name="Mardanov A.V."/>
            <person name="Sinninghe Damste J.S."/>
            <person name="Dedysh S.N."/>
        </authorList>
    </citation>
    <scope>NUCLEOTIDE SEQUENCE [LARGE SCALE GENOMIC DNA]</scope>
    <source>
        <strain evidence="1 2">SBC82</strain>
    </source>
</reference>
<sequence>MGDYLCQCYDPDLLKIYHRAVPLKQTDSESNTFSLLDDGPFCRLLMQYTSFRTFSVGIRLNAAPGSYLPWYFT</sequence>
<evidence type="ECO:0000313" key="1">
    <source>
        <dbReference type="EMBL" id="AXC12012.1"/>
    </source>
</evidence>
<name>A0A2Z5FYY1_9BACT</name>